<evidence type="ECO:0000256" key="7">
    <source>
        <dbReference type="ARBA" id="ARBA00022989"/>
    </source>
</evidence>
<keyword evidence="3" id="KW-1003">Cell membrane</keyword>
<sequence>MIFTSFAEVFSLGAVLPFLGVLTDPERVFQNDIVRRVAGLVGVTTPHGMLLPVTITFAVAAILSGGMRLLQIWANTRVSFATGADISIALYRRTLYQSYAVHVSRNSSMIIDAVSAKVMQVINSGIMPVITMVTSSFIIVSIMGTLIVIDPVIALMAFGGFGFAYAVVIKLTRSRLKENSRLIARESTQVVKSLQEGLGGIRDVLIDGNQLVYCDVYSRAVFPLRRAQGNNNFINHSPRFGVEAIGMLLIAGLAYWLAGQPGGMARALPVLGTLALGSQRMLPALQQLFGGWSALMGNSASMEEVLDLLEQPVLHINGEGEREVLPFERLLALRRLSFRYTPDAPEVLREIDLEIPKGSRIGFIGTTGSGKSTLLDIVMGLLEPSTGTVEVDGTSITLSNRRSWQRHIAHVPQSIFLSDASIEENIALGVPKKKINKERARKAARQAQIADIIESWPKQYETLVGERGVRLSGGQRQRIGIARALYKQADVIIFDEATSALDNQTEAAVMQAIGELHEELTVLIIAHRVTTLRNCDMIIELEDGKIMRMGRYKEIFG</sequence>
<feature type="transmembrane region" description="Helical" evidence="9">
    <location>
        <begin position="47"/>
        <end position="70"/>
    </location>
</feature>
<dbReference type="GO" id="GO:0016887">
    <property type="term" value="F:ATP hydrolysis activity"/>
    <property type="evidence" value="ECO:0007669"/>
    <property type="project" value="InterPro"/>
</dbReference>
<keyword evidence="5" id="KW-0547">Nucleotide-binding</keyword>
<evidence type="ECO:0000313" key="13">
    <source>
        <dbReference type="Proteomes" id="UP000308271"/>
    </source>
</evidence>
<dbReference type="PROSITE" id="PS50929">
    <property type="entry name" value="ABC_TM1F"/>
    <property type="match status" value="1"/>
</dbReference>
<evidence type="ECO:0000256" key="6">
    <source>
        <dbReference type="ARBA" id="ARBA00022840"/>
    </source>
</evidence>
<name>A0A5C4S552_CHLTI</name>
<evidence type="ECO:0000259" key="11">
    <source>
        <dbReference type="PROSITE" id="PS50929"/>
    </source>
</evidence>
<dbReference type="InterPro" id="IPR027417">
    <property type="entry name" value="P-loop_NTPase"/>
</dbReference>
<organism evidence="12 13">
    <name type="scientific">Chlorobaculum thiosulfatiphilum</name>
    <name type="common">Chlorobium limicola f.sp. thiosulfatophilum</name>
    <dbReference type="NCBI Taxonomy" id="115852"/>
    <lineage>
        <taxon>Bacteria</taxon>
        <taxon>Pseudomonadati</taxon>
        <taxon>Chlorobiota</taxon>
        <taxon>Chlorobiia</taxon>
        <taxon>Chlorobiales</taxon>
        <taxon>Chlorobiaceae</taxon>
        <taxon>Chlorobaculum</taxon>
    </lineage>
</organism>
<dbReference type="InterPro" id="IPR011527">
    <property type="entry name" value="ABC1_TM_dom"/>
</dbReference>
<dbReference type="EMBL" id="VDCH01000017">
    <property type="protein sequence ID" value="TNJ38574.1"/>
    <property type="molecule type" value="Genomic_DNA"/>
</dbReference>
<dbReference type="SMART" id="SM00382">
    <property type="entry name" value="AAA"/>
    <property type="match status" value="1"/>
</dbReference>
<keyword evidence="7 9" id="KW-1133">Transmembrane helix</keyword>
<protein>
    <submittedName>
        <fullName evidence="12">ABC transporter ATP-binding protein</fullName>
    </submittedName>
</protein>
<dbReference type="FunFam" id="3.40.50.300:FF:000299">
    <property type="entry name" value="ABC transporter ATP-binding protein/permease"/>
    <property type="match status" value="1"/>
</dbReference>
<evidence type="ECO:0000256" key="5">
    <source>
        <dbReference type="ARBA" id="ARBA00022741"/>
    </source>
</evidence>
<proteinExistence type="predicted"/>
<dbReference type="Pfam" id="PF00005">
    <property type="entry name" value="ABC_tran"/>
    <property type="match status" value="1"/>
</dbReference>
<keyword evidence="6 12" id="KW-0067">ATP-binding</keyword>
<dbReference type="InterPro" id="IPR036640">
    <property type="entry name" value="ABC1_TM_sf"/>
</dbReference>
<accession>A0A5C4S552</accession>
<keyword evidence="8 9" id="KW-0472">Membrane</keyword>
<dbReference type="Proteomes" id="UP000308271">
    <property type="component" value="Unassembled WGS sequence"/>
</dbReference>
<dbReference type="SUPFAM" id="SSF90123">
    <property type="entry name" value="ABC transporter transmembrane region"/>
    <property type="match status" value="1"/>
</dbReference>
<dbReference type="AlphaFoldDB" id="A0A5C4S552"/>
<feature type="transmembrane region" description="Helical" evidence="9">
    <location>
        <begin position="126"/>
        <end position="147"/>
    </location>
</feature>
<keyword evidence="4 9" id="KW-0812">Transmembrane</keyword>
<dbReference type="Gene3D" id="1.20.1560.10">
    <property type="entry name" value="ABC transporter type 1, transmembrane domain"/>
    <property type="match status" value="1"/>
</dbReference>
<dbReference type="PROSITE" id="PS50893">
    <property type="entry name" value="ABC_TRANSPORTER_2"/>
    <property type="match status" value="1"/>
</dbReference>
<evidence type="ECO:0000256" key="9">
    <source>
        <dbReference type="SAM" id="Phobius"/>
    </source>
</evidence>
<evidence type="ECO:0000313" key="12">
    <source>
        <dbReference type="EMBL" id="TNJ38574.1"/>
    </source>
</evidence>
<dbReference type="InterPro" id="IPR017871">
    <property type="entry name" value="ABC_transporter-like_CS"/>
</dbReference>
<dbReference type="PANTHER" id="PTHR24221">
    <property type="entry name" value="ATP-BINDING CASSETTE SUB-FAMILY B"/>
    <property type="match status" value="1"/>
</dbReference>
<feature type="transmembrane region" description="Helical" evidence="9">
    <location>
        <begin position="153"/>
        <end position="172"/>
    </location>
</feature>
<feature type="domain" description="ABC transporter" evidence="10">
    <location>
        <begin position="333"/>
        <end position="557"/>
    </location>
</feature>
<reference evidence="12 13" key="1">
    <citation type="submission" date="2019-05" db="EMBL/GenBank/DDBJ databases">
        <title>Draft Whole-Genome sequence of the green sulfur bacterium Chlorobaculum thiosulfatiphilum DSM 249.</title>
        <authorList>
            <person name="Meyer T.E."/>
            <person name="Kyndt J.A."/>
        </authorList>
    </citation>
    <scope>NUCLEOTIDE SEQUENCE [LARGE SCALE GENOMIC DNA]</scope>
    <source>
        <strain evidence="12 13">DSM 249</strain>
    </source>
</reference>
<gene>
    <name evidence="12" type="ORF">FGF66_08375</name>
</gene>
<feature type="domain" description="ABC transmembrane type-1" evidence="11">
    <location>
        <begin position="1"/>
        <end position="297"/>
    </location>
</feature>
<evidence type="ECO:0000256" key="3">
    <source>
        <dbReference type="ARBA" id="ARBA00022475"/>
    </source>
</evidence>
<dbReference type="InterPro" id="IPR039421">
    <property type="entry name" value="Type_1_exporter"/>
</dbReference>
<dbReference type="SUPFAM" id="SSF52540">
    <property type="entry name" value="P-loop containing nucleoside triphosphate hydrolases"/>
    <property type="match status" value="1"/>
</dbReference>
<dbReference type="OrthoDB" id="593815at2"/>
<dbReference type="GO" id="GO:0140359">
    <property type="term" value="F:ABC-type transporter activity"/>
    <property type="evidence" value="ECO:0007669"/>
    <property type="project" value="InterPro"/>
</dbReference>
<dbReference type="GO" id="GO:0034040">
    <property type="term" value="F:ATPase-coupled lipid transmembrane transporter activity"/>
    <property type="evidence" value="ECO:0007669"/>
    <property type="project" value="TreeGrafter"/>
</dbReference>
<dbReference type="InterPro" id="IPR003593">
    <property type="entry name" value="AAA+_ATPase"/>
</dbReference>
<comment type="caution">
    <text evidence="12">The sequence shown here is derived from an EMBL/GenBank/DDBJ whole genome shotgun (WGS) entry which is preliminary data.</text>
</comment>
<feature type="transmembrane region" description="Helical" evidence="9">
    <location>
        <begin position="240"/>
        <end position="258"/>
    </location>
</feature>
<keyword evidence="13" id="KW-1185">Reference proteome</keyword>
<evidence type="ECO:0000256" key="8">
    <source>
        <dbReference type="ARBA" id="ARBA00023136"/>
    </source>
</evidence>
<keyword evidence="2" id="KW-0813">Transport</keyword>
<dbReference type="PANTHER" id="PTHR24221:SF632">
    <property type="entry name" value="ATP-DEPENDENT LIPID A-CORE FLIPPASE"/>
    <property type="match status" value="1"/>
</dbReference>
<dbReference type="PROSITE" id="PS00211">
    <property type="entry name" value="ABC_TRANSPORTER_1"/>
    <property type="match status" value="1"/>
</dbReference>
<evidence type="ECO:0000259" key="10">
    <source>
        <dbReference type="PROSITE" id="PS50893"/>
    </source>
</evidence>
<dbReference type="InterPro" id="IPR003439">
    <property type="entry name" value="ABC_transporter-like_ATP-bd"/>
</dbReference>
<evidence type="ECO:0000256" key="4">
    <source>
        <dbReference type="ARBA" id="ARBA00022692"/>
    </source>
</evidence>
<dbReference type="GO" id="GO:0005524">
    <property type="term" value="F:ATP binding"/>
    <property type="evidence" value="ECO:0007669"/>
    <property type="project" value="UniProtKB-KW"/>
</dbReference>
<comment type="subcellular location">
    <subcellularLocation>
        <location evidence="1">Cell membrane</location>
        <topology evidence="1">Multi-pass membrane protein</topology>
    </subcellularLocation>
</comment>
<dbReference type="GO" id="GO:0005886">
    <property type="term" value="C:plasma membrane"/>
    <property type="evidence" value="ECO:0007669"/>
    <property type="project" value="UniProtKB-SubCell"/>
</dbReference>
<dbReference type="Gene3D" id="3.40.50.300">
    <property type="entry name" value="P-loop containing nucleotide triphosphate hydrolases"/>
    <property type="match status" value="1"/>
</dbReference>
<evidence type="ECO:0000256" key="1">
    <source>
        <dbReference type="ARBA" id="ARBA00004651"/>
    </source>
</evidence>
<dbReference type="Pfam" id="PF00664">
    <property type="entry name" value="ABC_membrane"/>
    <property type="match status" value="1"/>
</dbReference>
<evidence type="ECO:0000256" key="2">
    <source>
        <dbReference type="ARBA" id="ARBA00022448"/>
    </source>
</evidence>